<name>A0A4V4HB04_DENBC</name>
<proteinExistence type="predicted"/>
<sequence>MTGGYGRKRQGPNLFNNELLQVYYMASGSPNPAHFDVHRPGHHVNETKTKRAGKNIDLPRVQPRTARRRNFLEDDLGNAAEFEFDICAWAEQCKDTKGVWIVTGSSLLKMINFILEVNNHIKNENEIVSGKHYKLERCKLIVWTYAKQWVYFIAIPSTLSIFSQDVKQIPIDK</sequence>
<dbReference type="AlphaFoldDB" id="A0A4V4HB04"/>
<protein>
    <submittedName>
        <fullName evidence="1">Uncharacterized protein</fullName>
    </submittedName>
</protein>
<dbReference type="EMBL" id="ML180410">
    <property type="protein sequence ID" value="THU77535.1"/>
    <property type="molecule type" value="Genomic_DNA"/>
</dbReference>
<dbReference type="Proteomes" id="UP000297245">
    <property type="component" value="Unassembled WGS sequence"/>
</dbReference>
<evidence type="ECO:0000313" key="1">
    <source>
        <dbReference type="EMBL" id="THU77535.1"/>
    </source>
</evidence>
<organism evidence="1 2">
    <name type="scientific">Dendrothele bispora (strain CBS 962.96)</name>
    <dbReference type="NCBI Taxonomy" id="1314807"/>
    <lineage>
        <taxon>Eukaryota</taxon>
        <taxon>Fungi</taxon>
        <taxon>Dikarya</taxon>
        <taxon>Basidiomycota</taxon>
        <taxon>Agaricomycotina</taxon>
        <taxon>Agaricomycetes</taxon>
        <taxon>Agaricomycetidae</taxon>
        <taxon>Agaricales</taxon>
        <taxon>Agaricales incertae sedis</taxon>
        <taxon>Dendrothele</taxon>
    </lineage>
</organism>
<gene>
    <name evidence="1" type="ORF">K435DRAFT_812366</name>
</gene>
<reference evidence="1 2" key="1">
    <citation type="journal article" date="2019" name="Nat. Ecol. Evol.">
        <title>Megaphylogeny resolves global patterns of mushroom evolution.</title>
        <authorList>
            <person name="Varga T."/>
            <person name="Krizsan K."/>
            <person name="Foldi C."/>
            <person name="Dima B."/>
            <person name="Sanchez-Garcia M."/>
            <person name="Sanchez-Ramirez S."/>
            <person name="Szollosi G.J."/>
            <person name="Szarkandi J.G."/>
            <person name="Papp V."/>
            <person name="Albert L."/>
            <person name="Andreopoulos W."/>
            <person name="Angelini C."/>
            <person name="Antonin V."/>
            <person name="Barry K.W."/>
            <person name="Bougher N.L."/>
            <person name="Buchanan P."/>
            <person name="Buyck B."/>
            <person name="Bense V."/>
            <person name="Catcheside P."/>
            <person name="Chovatia M."/>
            <person name="Cooper J."/>
            <person name="Damon W."/>
            <person name="Desjardin D."/>
            <person name="Finy P."/>
            <person name="Geml J."/>
            <person name="Haridas S."/>
            <person name="Hughes K."/>
            <person name="Justo A."/>
            <person name="Karasinski D."/>
            <person name="Kautmanova I."/>
            <person name="Kiss B."/>
            <person name="Kocsube S."/>
            <person name="Kotiranta H."/>
            <person name="LaButti K.M."/>
            <person name="Lechner B.E."/>
            <person name="Liimatainen K."/>
            <person name="Lipzen A."/>
            <person name="Lukacs Z."/>
            <person name="Mihaltcheva S."/>
            <person name="Morgado L.N."/>
            <person name="Niskanen T."/>
            <person name="Noordeloos M.E."/>
            <person name="Ohm R.A."/>
            <person name="Ortiz-Santana B."/>
            <person name="Ovrebo C."/>
            <person name="Racz N."/>
            <person name="Riley R."/>
            <person name="Savchenko A."/>
            <person name="Shiryaev A."/>
            <person name="Soop K."/>
            <person name="Spirin V."/>
            <person name="Szebenyi C."/>
            <person name="Tomsovsky M."/>
            <person name="Tulloss R.E."/>
            <person name="Uehling J."/>
            <person name="Grigoriev I.V."/>
            <person name="Vagvolgyi C."/>
            <person name="Papp T."/>
            <person name="Martin F.M."/>
            <person name="Miettinen O."/>
            <person name="Hibbett D.S."/>
            <person name="Nagy L.G."/>
        </authorList>
    </citation>
    <scope>NUCLEOTIDE SEQUENCE [LARGE SCALE GENOMIC DNA]</scope>
    <source>
        <strain evidence="1 2">CBS 962.96</strain>
    </source>
</reference>
<keyword evidence="2" id="KW-1185">Reference proteome</keyword>
<accession>A0A4V4HB04</accession>
<evidence type="ECO:0000313" key="2">
    <source>
        <dbReference type="Proteomes" id="UP000297245"/>
    </source>
</evidence>